<protein>
    <recommendedName>
        <fullName evidence="7">Fructose-1,6-bisphosphate aldolase/phosphatase</fullName>
        <ecNumber evidence="6">3.1.3.11</ecNumber>
    </recommendedName>
</protein>
<organism evidence="15">
    <name type="scientific">marine metagenome</name>
    <dbReference type="NCBI Taxonomy" id="408172"/>
    <lineage>
        <taxon>unclassified sequences</taxon>
        <taxon>metagenomes</taxon>
        <taxon>ecological metagenomes</taxon>
    </lineage>
</organism>
<dbReference type="EC" id="3.1.3.11" evidence="6"/>
<dbReference type="UniPathway" id="UPA00138"/>
<evidence type="ECO:0000256" key="7">
    <source>
        <dbReference type="ARBA" id="ARBA00018635"/>
    </source>
</evidence>
<keyword evidence="9" id="KW-0479">Metal-binding</keyword>
<reference evidence="15" key="1">
    <citation type="submission" date="2018-05" db="EMBL/GenBank/DDBJ databases">
        <authorList>
            <person name="Lanie J.A."/>
            <person name="Ng W.-L."/>
            <person name="Kazmierczak K.M."/>
            <person name="Andrzejewski T.M."/>
            <person name="Davidsen T.M."/>
            <person name="Wayne K.J."/>
            <person name="Tettelin H."/>
            <person name="Glass J.I."/>
            <person name="Rusch D."/>
            <person name="Podicherti R."/>
            <person name="Tsui H.-C.T."/>
            <person name="Winkler M.E."/>
        </authorList>
    </citation>
    <scope>NUCLEOTIDE SEQUENCE</scope>
</reference>
<evidence type="ECO:0000256" key="9">
    <source>
        <dbReference type="ARBA" id="ARBA00022723"/>
    </source>
</evidence>
<comment type="cofactor">
    <cofactor evidence="2">
        <name>Mg(2+)</name>
        <dbReference type="ChEBI" id="CHEBI:18420"/>
    </cofactor>
</comment>
<evidence type="ECO:0000256" key="5">
    <source>
        <dbReference type="ARBA" id="ARBA00011820"/>
    </source>
</evidence>
<keyword evidence="10" id="KW-0378">Hydrolase</keyword>
<feature type="non-terminal residue" evidence="15">
    <location>
        <position position="107"/>
    </location>
</feature>
<sequence>MKITISVIKADVGGIGGHTLPSDGLLNAIKNTVKGAGDLLIDHYIGYCGDDTHIVMAHTHGVNNKDIHQLAWDAFMAGTEIAKQEGLYGAGQDLLKDSFSGNIKGMG</sequence>
<name>A0A382E5Y7_9ZZZZ</name>
<evidence type="ECO:0000313" key="15">
    <source>
        <dbReference type="EMBL" id="SVB46118.1"/>
    </source>
</evidence>
<evidence type="ECO:0000256" key="14">
    <source>
        <dbReference type="ARBA" id="ARBA00023277"/>
    </source>
</evidence>
<dbReference type="PANTHER" id="PTHR38341:SF1">
    <property type="entry name" value="FRUCTOSE-1,6-BISPHOSPHATE ALDOLASE_PHOSPHATASE"/>
    <property type="match status" value="1"/>
</dbReference>
<keyword evidence="13" id="KW-0704">Schiff base</keyword>
<keyword evidence="11" id="KW-0460">Magnesium</keyword>
<dbReference type="EMBL" id="UINC01042885">
    <property type="protein sequence ID" value="SVB46118.1"/>
    <property type="molecule type" value="Genomic_DNA"/>
</dbReference>
<dbReference type="InterPro" id="IPR002803">
    <property type="entry name" value="FBPase_V"/>
</dbReference>
<dbReference type="SUPFAM" id="SSF111249">
    <property type="entry name" value="Sulfolobus fructose-1,6-bisphosphatase-like"/>
    <property type="match status" value="1"/>
</dbReference>
<comment type="similarity">
    <text evidence="4">Belongs to the FBP aldolase/phosphatase family.</text>
</comment>
<accession>A0A382E5Y7</accession>
<keyword evidence="14" id="KW-0119">Carbohydrate metabolism</keyword>
<evidence type="ECO:0000256" key="8">
    <source>
        <dbReference type="ARBA" id="ARBA00022432"/>
    </source>
</evidence>
<dbReference type="AlphaFoldDB" id="A0A382E5Y7"/>
<evidence type="ECO:0000256" key="2">
    <source>
        <dbReference type="ARBA" id="ARBA00001946"/>
    </source>
</evidence>
<evidence type="ECO:0000256" key="12">
    <source>
        <dbReference type="ARBA" id="ARBA00023239"/>
    </source>
</evidence>
<evidence type="ECO:0000256" key="6">
    <source>
        <dbReference type="ARBA" id="ARBA00013093"/>
    </source>
</evidence>
<proteinExistence type="inferred from homology"/>
<evidence type="ECO:0000256" key="11">
    <source>
        <dbReference type="ARBA" id="ARBA00022842"/>
    </source>
</evidence>
<comment type="pathway">
    <text evidence="3">Carbohydrate biosynthesis; gluconeogenesis.</text>
</comment>
<dbReference type="Pfam" id="PF01950">
    <property type="entry name" value="FBPase_3"/>
    <property type="match status" value="1"/>
</dbReference>
<evidence type="ECO:0000256" key="1">
    <source>
        <dbReference type="ARBA" id="ARBA00001273"/>
    </source>
</evidence>
<gene>
    <name evidence="15" type="ORF">METZ01_LOCUS198972</name>
</gene>
<dbReference type="GO" id="GO:0046872">
    <property type="term" value="F:metal ion binding"/>
    <property type="evidence" value="ECO:0007669"/>
    <property type="project" value="UniProtKB-KW"/>
</dbReference>
<keyword evidence="12" id="KW-0456">Lyase</keyword>
<dbReference type="PANTHER" id="PTHR38341">
    <property type="entry name" value="FRUCTOSE-1,6-BISPHOSPHATE ALDOLASE/PHOSPHATASE"/>
    <property type="match status" value="1"/>
</dbReference>
<dbReference type="GO" id="GO:0016829">
    <property type="term" value="F:lyase activity"/>
    <property type="evidence" value="ECO:0007669"/>
    <property type="project" value="UniProtKB-KW"/>
</dbReference>
<evidence type="ECO:0000256" key="4">
    <source>
        <dbReference type="ARBA" id="ARBA00010693"/>
    </source>
</evidence>
<evidence type="ECO:0000256" key="3">
    <source>
        <dbReference type="ARBA" id="ARBA00004742"/>
    </source>
</evidence>
<comment type="subunit">
    <text evidence="5">Homooctamer; dimer of tetramers.</text>
</comment>
<dbReference type="GO" id="GO:0042132">
    <property type="term" value="F:fructose 1,6-bisphosphate 1-phosphatase activity"/>
    <property type="evidence" value="ECO:0007669"/>
    <property type="project" value="UniProtKB-EC"/>
</dbReference>
<dbReference type="GO" id="GO:0006094">
    <property type="term" value="P:gluconeogenesis"/>
    <property type="evidence" value="ECO:0007669"/>
    <property type="project" value="UniProtKB-UniPathway"/>
</dbReference>
<evidence type="ECO:0000256" key="13">
    <source>
        <dbReference type="ARBA" id="ARBA00023270"/>
    </source>
</evidence>
<comment type="catalytic activity">
    <reaction evidence="1">
        <text>beta-D-fructose 1,6-bisphosphate + H2O = beta-D-fructose 6-phosphate + phosphate</text>
        <dbReference type="Rhea" id="RHEA:11064"/>
        <dbReference type="ChEBI" id="CHEBI:15377"/>
        <dbReference type="ChEBI" id="CHEBI:32966"/>
        <dbReference type="ChEBI" id="CHEBI:43474"/>
        <dbReference type="ChEBI" id="CHEBI:57634"/>
        <dbReference type="EC" id="3.1.3.11"/>
    </reaction>
</comment>
<dbReference type="InterPro" id="IPR036076">
    <property type="entry name" value="FBPase_V_sf"/>
</dbReference>
<keyword evidence="8" id="KW-0312">Gluconeogenesis</keyword>
<evidence type="ECO:0000256" key="10">
    <source>
        <dbReference type="ARBA" id="ARBA00022801"/>
    </source>
</evidence>